<dbReference type="InterPro" id="IPR011050">
    <property type="entry name" value="Pectin_lyase_fold/virulence"/>
</dbReference>
<dbReference type="Pfam" id="PF13229">
    <property type="entry name" value="Beta_helix"/>
    <property type="match status" value="1"/>
</dbReference>
<dbReference type="EMBL" id="BARW01034039">
    <property type="protein sequence ID" value="GAJ03155.1"/>
    <property type="molecule type" value="Genomic_DNA"/>
</dbReference>
<reference evidence="2" key="1">
    <citation type="journal article" date="2014" name="Front. Microbiol.">
        <title>High frequency of phylogenetically diverse reductive dehalogenase-homologous genes in deep subseafloor sedimentary metagenomes.</title>
        <authorList>
            <person name="Kawai M."/>
            <person name="Futagami T."/>
            <person name="Toyoda A."/>
            <person name="Takaki Y."/>
            <person name="Nishi S."/>
            <person name="Hori S."/>
            <person name="Arai W."/>
            <person name="Tsubouchi T."/>
            <person name="Morono Y."/>
            <person name="Uchiyama I."/>
            <person name="Ito T."/>
            <person name="Fujiyama A."/>
            <person name="Inagaki F."/>
            <person name="Takami H."/>
        </authorList>
    </citation>
    <scope>NUCLEOTIDE SEQUENCE</scope>
    <source>
        <strain evidence="2">Expedition CK06-06</strain>
    </source>
</reference>
<feature type="non-terminal residue" evidence="2">
    <location>
        <position position="1"/>
    </location>
</feature>
<evidence type="ECO:0000313" key="2">
    <source>
        <dbReference type="EMBL" id="GAJ03155.1"/>
    </source>
</evidence>
<dbReference type="Gene3D" id="2.160.20.10">
    <property type="entry name" value="Single-stranded right-handed beta-helix, Pectin lyase-like"/>
    <property type="match status" value="1"/>
</dbReference>
<dbReference type="SUPFAM" id="SSF51126">
    <property type="entry name" value="Pectin lyase-like"/>
    <property type="match status" value="1"/>
</dbReference>
<proteinExistence type="predicted"/>
<comment type="caution">
    <text evidence="2">The sequence shown here is derived from an EMBL/GenBank/DDBJ whole genome shotgun (WGS) entry which is preliminary data.</text>
</comment>
<dbReference type="InterPro" id="IPR059226">
    <property type="entry name" value="Choice_anch_Q_dom"/>
</dbReference>
<dbReference type="InterPro" id="IPR039448">
    <property type="entry name" value="Beta_helix"/>
</dbReference>
<feature type="non-terminal residue" evidence="2">
    <location>
        <position position="233"/>
    </location>
</feature>
<gene>
    <name evidence="2" type="ORF">S12H4_53469</name>
</gene>
<evidence type="ECO:0000259" key="1">
    <source>
        <dbReference type="Pfam" id="PF13229"/>
    </source>
</evidence>
<feature type="domain" description="Right handed beta helix" evidence="1">
    <location>
        <begin position="2"/>
        <end position="103"/>
    </location>
</feature>
<dbReference type="NCBIfam" id="NF041518">
    <property type="entry name" value="choice_anch_Q"/>
    <property type="match status" value="1"/>
</dbReference>
<dbReference type="InterPro" id="IPR012334">
    <property type="entry name" value="Pectin_lyas_fold"/>
</dbReference>
<accession>X1VB86</accession>
<dbReference type="AlphaFoldDB" id="X1VB86"/>
<organism evidence="2">
    <name type="scientific">marine sediment metagenome</name>
    <dbReference type="NCBI Taxonomy" id="412755"/>
    <lineage>
        <taxon>unclassified sequences</taxon>
        <taxon>metagenomes</taxon>
        <taxon>ecological metagenomes</taxon>
    </lineage>
</organism>
<sequence length="233" mass="25395">NCIINVNCSDHKGGGFYTIKGQISNCIISGNSASDYGGAMYLDYHSPTLLNCTFSGNSASEGNSMYNAESNPVLTNCILWDGWQGGIYNHYSAPVITYSNVQGGWPGTGNIDADPCFIEPGYWDANGVWIDGDYHLLPDSPCIDAGDPNYIAEPNETDLDGKPRIIGGRIDMGAYEAPIFAEARILPRTINLASKGKWITAFLWLPEDYNVADIDPNSIFLEDEIQPDEFSAD</sequence>
<name>X1VB86_9ZZZZ</name>
<protein>
    <recommendedName>
        <fullName evidence="1">Right handed beta helix domain-containing protein</fullName>
    </recommendedName>
</protein>